<dbReference type="GO" id="GO:0005524">
    <property type="term" value="F:ATP binding"/>
    <property type="evidence" value="ECO:0007669"/>
    <property type="project" value="UniProtKB-KW"/>
</dbReference>
<evidence type="ECO:0000313" key="3">
    <source>
        <dbReference type="Proteomes" id="UP001157160"/>
    </source>
</evidence>
<dbReference type="EMBL" id="BSUL01000001">
    <property type="protein sequence ID" value="GMA28809.1"/>
    <property type="molecule type" value="Genomic_DNA"/>
</dbReference>
<feature type="coiled-coil region" evidence="1">
    <location>
        <begin position="432"/>
        <end position="459"/>
    </location>
</feature>
<dbReference type="Pfam" id="PF13558">
    <property type="entry name" value="SbcC_Walker_B"/>
    <property type="match status" value="1"/>
</dbReference>
<protein>
    <submittedName>
        <fullName evidence="2">ATP-binding protein</fullName>
    </submittedName>
</protein>
<dbReference type="Proteomes" id="UP001157160">
    <property type="component" value="Unassembled WGS sequence"/>
</dbReference>
<keyword evidence="2" id="KW-0547">Nucleotide-binding</keyword>
<evidence type="ECO:0000313" key="2">
    <source>
        <dbReference type="EMBL" id="GMA28809.1"/>
    </source>
</evidence>
<comment type="caution">
    <text evidence="2">The sequence shown here is derived from an EMBL/GenBank/DDBJ whole genome shotgun (WGS) entry which is preliminary data.</text>
</comment>
<dbReference type="SUPFAM" id="SSF52540">
    <property type="entry name" value="P-loop containing nucleoside triphosphate hydrolases"/>
    <property type="match status" value="1"/>
</dbReference>
<keyword evidence="1" id="KW-0175">Coiled coil</keyword>
<name>A0AA37UEP1_9MICO</name>
<accession>A0AA37UEP1</accession>
<feature type="coiled-coil region" evidence="1">
    <location>
        <begin position="701"/>
        <end position="749"/>
    </location>
</feature>
<feature type="coiled-coil region" evidence="1">
    <location>
        <begin position="632"/>
        <end position="662"/>
    </location>
</feature>
<keyword evidence="3" id="KW-1185">Reference proteome</keyword>
<organism evidence="2 3">
    <name type="scientific">Arenivirga flava</name>
    <dbReference type="NCBI Taxonomy" id="1930060"/>
    <lineage>
        <taxon>Bacteria</taxon>
        <taxon>Bacillati</taxon>
        <taxon>Actinomycetota</taxon>
        <taxon>Actinomycetes</taxon>
        <taxon>Micrococcales</taxon>
        <taxon>Microbacteriaceae</taxon>
        <taxon>Arenivirga</taxon>
    </lineage>
</organism>
<dbReference type="AlphaFoldDB" id="A0AA37UEP1"/>
<dbReference type="RefSeq" id="WP_284232334.1">
    <property type="nucleotide sequence ID" value="NZ_BSUL01000001.1"/>
</dbReference>
<keyword evidence="2" id="KW-0067">ATP-binding</keyword>
<dbReference type="Gene3D" id="3.40.50.300">
    <property type="entry name" value="P-loop containing nucleotide triphosphate hydrolases"/>
    <property type="match status" value="1"/>
</dbReference>
<evidence type="ECO:0000256" key="1">
    <source>
        <dbReference type="SAM" id="Coils"/>
    </source>
</evidence>
<gene>
    <name evidence="2" type="ORF">GCM10025874_20620</name>
</gene>
<proteinExistence type="predicted"/>
<dbReference type="Pfam" id="PF13555">
    <property type="entry name" value="AAA_29"/>
    <property type="match status" value="1"/>
</dbReference>
<sequence>MTDALFSALDLEAETGGLAGYRLDRVEVVNWGTFDKQVWQLGLDGRTSLLTGDIGSGKSTLVDAVSTLLLPAHRIAYNKAAGADARERSLRSYVEGHYKSERNEQTGASRPVGLRDHRTYSVIVGVFRNRAYAETVTLAQVFHQKDRVGQPDRFFVTAETALAIDPDFADFGSEMTALRRRLRSQGAQIDNGYPDYARRMRRLLGIRSEQAMELFHQTVSMKSVGNLTDFVRSHMLEEEDADARVRAIVEHFEHLTKAHEAVQRATAQLAILDPLMESGDRYDAAVARHADLVAARRAVDPFVADAMLVALADETTRIDAECVAVWSDQEGRTARRREMVPRRDGLIAERAGAGGDRLTMIDLDLDRLARERERRAENHARHAIRLDEAGLEPVADEASFRERLLEAAQANDGIGLEREALREQQAPLSRRRFEAEAERARLREELAAVDGRRSNLDRRLLQVRERLCTALALEEWQLPFAGELIDVASAHDCWRGAAERVLGGFATMLLVADTDHRVVSRWVNDTHLAARLRYLRVPERQVRALPTRTDGELRLRDILQIEEGRFAAFLGAELQRRAEHLLVDTAAELADTDRAVTRAGLVRNGDRHEKDDRRVIDDPRSWVLGRSNERKVMALRAELAAIDSELEAVLAELARLQRLENESHRRATALGALTALTRWDDVDIAGVDRALSGLVAERERLVAGSHRLAEIESEIARLDEEAAVLDDEILVAQKRIGDLEGESKRLRERTEREQRVLDGLDSAALDTVRSRYVALEALLVGRRQRRSLEGLDTLRKFLSDEIAAQADVLQRETNGHITSVQNKMHEMLKAWPELRAEHDADVAALAAYRELHRRVRADDLPRFEEEFRRQLDENAVRELAQFHGWLRRQADEIHARVDRINEALGAIDYRPGRVIRIIAEPTVSQEIKDFRSDLRAATADLIDPVAGEAERRFEQVRVIIERFRGRQSHTDRDRAWTRFVTDVRNWFLFAASEQDRLTGEEFEHYTDSDGKSGGQKEKLAYTILAASLAYQFGLEWGVEKARDFRFAVIDEAFGRGSDESTRYALELFGRLGLQLLIVTPLQKVHVIEPFISAIGFVDNPTGAGSRVHTLTIEEFHRQRGRHDAR</sequence>
<dbReference type="InterPro" id="IPR027417">
    <property type="entry name" value="P-loop_NTPase"/>
</dbReference>
<reference evidence="2 3" key="1">
    <citation type="journal article" date="2014" name="Int. J. Syst. Evol. Microbiol.">
        <title>Complete genome sequence of Corynebacterium casei LMG S-19264T (=DSM 44701T), isolated from a smear-ripened cheese.</title>
        <authorList>
            <consortium name="US DOE Joint Genome Institute (JGI-PGF)"/>
            <person name="Walter F."/>
            <person name="Albersmeier A."/>
            <person name="Kalinowski J."/>
            <person name="Ruckert C."/>
        </authorList>
    </citation>
    <scope>NUCLEOTIDE SEQUENCE [LARGE SCALE GENOMIC DNA]</scope>
    <source>
        <strain evidence="2 3">NBRC 112289</strain>
    </source>
</reference>